<accession>W7Y5X7</accession>
<dbReference type="GO" id="GO:0009279">
    <property type="term" value="C:cell outer membrane"/>
    <property type="evidence" value="ECO:0007669"/>
    <property type="project" value="UniProtKB-SubCell"/>
</dbReference>
<dbReference type="Gene3D" id="2.60.40.1120">
    <property type="entry name" value="Carboxypeptidase-like, regulatory domain"/>
    <property type="match status" value="1"/>
</dbReference>
<dbReference type="OrthoDB" id="9760333at2"/>
<evidence type="ECO:0000256" key="2">
    <source>
        <dbReference type="ARBA" id="ARBA00022448"/>
    </source>
</evidence>
<dbReference type="EMBL" id="BAMD01000016">
    <property type="protein sequence ID" value="GAF03013.1"/>
    <property type="molecule type" value="Genomic_DNA"/>
</dbReference>
<dbReference type="Pfam" id="PF07715">
    <property type="entry name" value="Plug"/>
    <property type="match status" value="1"/>
</dbReference>
<dbReference type="InterPro" id="IPR012910">
    <property type="entry name" value="Plug_dom"/>
</dbReference>
<evidence type="ECO:0000313" key="13">
    <source>
        <dbReference type="EMBL" id="GAF03013.1"/>
    </source>
</evidence>
<dbReference type="Pfam" id="PF00593">
    <property type="entry name" value="TonB_dep_Rec_b-barrel"/>
    <property type="match status" value="1"/>
</dbReference>
<dbReference type="CDD" id="cd01347">
    <property type="entry name" value="ligand_gated_channel"/>
    <property type="match status" value="1"/>
</dbReference>
<dbReference type="InterPro" id="IPR037066">
    <property type="entry name" value="Plug_dom_sf"/>
</dbReference>
<keyword evidence="4 8" id="KW-0812">Transmembrane</keyword>
<feature type="domain" description="TonB-dependent receptor-like beta-barrel" evidence="11">
    <location>
        <begin position="361"/>
        <end position="750"/>
    </location>
</feature>
<keyword evidence="6 8" id="KW-0472">Membrane</keyword>
<evidence type="ECO:0000259" key="11">
    <source>
        <dbReference type="Pfam" id="PF00593"/>
    </source>
</evidence>
<comment type="subcellular location">
    <subcellularLocation>
        <location evidence="1 8">Cell outer membrane</location>
        <topology evidence="1 8">Multi-pass membrane protein</topology>
    </subcellularLocation>
</comment>
<evidence type="ECO:0000256" key="5">
    <source>
        <dbReference type="ARBA" id="ARBA00023077"/>
    </source>
</evidence>
<name>W7Y5X7_9BACT</name>
<dbReference type="GO" id="GO:0015344">
    <property type="term" value="F:siderophore uptake transmembrane transporter activity"/>
    <property type="evidence" value="ECO:0007669"/>
    <property type="project" value="TreeGrafter"/>
</dbReference>
<dbReference type="InterPro" id="IPR000531">
    <property type="entry name" value="Beta-barrel_TonB"/>
</dbReference>
<proteinExistence type="inferred from homology"/>
<dbReference type="Gene3D" id="2.170.130.10">
    <property type="entry name" value="TonB-dependent receptor, plug domain"/>
    <property type="match status" value="1"/>
</dbReference>
<evidence type="ECO:0000313" key="14">
    <source>
        <dbReference type="Proteomes" id="UP000019402"/>
    </source>
</evidence>
<dbReference type="STRING" id="869213.GCA_000517085_02342"/>
<dbReference type="Proteomes" id="UP000019402">
    <property type="component" value="Unassembled WGS sequence"/>
</dbReference>
<evidence type="ECO:0000256" key="8">
    <source>
        <dbReference type="PROSITE-ProRule" id="PRU01360"/>
    </source>
</evidence>
<keyword evidence="13" id="KW-0675">Receptor</keyword>
<reference evidence="13 14" key="1">
    <citation type="journal article" date="2014" name="Genome Announc.">
        <title>Draft Genome Sequence of Cytophaga fermentans JCM 21142T, a Facultative Anaerobe Isolated from Marine Mud.</title>
        <authorList>
            <person name="Starns D."/>
            <person name="Oshima K."/>
            <person name="Suda W."/>
            <person name="Iino T."/>
            <person name="Yuki M."/>
            <person name="Inoue J."/>
            <person name="Kitamura K."/>
            <person name="Iida T."/>
            <person name="Darby A."/>
            <person name="Hattori M."/>
            <person name="Ohkuma M."/>
        </authorList>
    </citation>
    <scope>NUCLEOTIDE SEQUENCE [LARGE SCALE GENOMIC DNA]</scope>
    <source>
        <strain evidence="13 14">JCM 21142</strain>
    </source>
</reference>
<keyword evidence="7 8" id="KW-0998">Cell outer membrane</keyword>
<dbReference type="PANTHER" id="PTHR30069">
    <property type="entry name" value="TONB-DEPENDENT OUTER MEMBRANE RECEPTOR"/>
    <property type="match status" value="1"/>
</dbReference>
<evidence type="ECO:0000256" key="7">
    <source>
        <dbReference type="ARBA" id="ARBA00023237"/>
    </source>
</evidence>
<dbReference type="GO" id="GO:0044718">
    <property type="term" value="P:siderophore transmembrane transport"/>
    <property type="evidence" value="ECO:0007669"/>
    <property type="project" value="TreeGrafter"/>
</dbReference>
<keyword evidence="2 8" id="KW-0813">Transport</keyword>
<keyword evidence="3 8" id="KW-1134">Transmembrane beta strand</keyword>
<keyword evidence="10" id="KW-0732">Signal</keyword>
<dbReference type="InterPro" id="IPR008969">
    <property type="entry name" value="CarboxyPept-like_regulatory"/>
</dbReference>
<dbReference type="InterPro" id="IPR039426">
    <property type="entry name" value="TonB-dep_rcpt-like"/>
</dbReference>
<evidence type="ECO:0000256" key="1">
    <source>
        <dbReference type="ARBA" id="ARBA00004571"/>
    </source>
</evidence>
<dbReference type="PANTHER" id="PTHR30069:SF57">
    <property type="entry name" value="TONB-DEPENDENT RECEPTOR"/>
    <property type="match status" value="1"/>
</dbReference>
<protein>
    <submittedName>
        <fullName evidence="13">Colicin I receptor</fullName>
    </submittedName>
</protein>
<gene>
    <name evidence="13" type="ORF">JCM21142_41666</name>
</gene>
<dbReference type="Gene3D" id="2.40.170.20">
    <property type="entry name" value="TonB-dependent receptor, beta-barrel domain"/>
    <property type="match status" value="1"/>
</dbReference>
<organism evidence="13 14">
    <name type="scientific">Saccharicrinis fermentans DSM 9555 = JCM 21142</name>
    <dbReference type="NCBI Taxonomy" id="869213"/>
    <lineage>
        <taxon>Bacteria</taxon>
        <taxon>Pseudomonadati</taxon>
        <taxon>Bacteroidota</taxon>
        <taxon>Bacteroidia</taxon>
        <taxon>Marinilabiliales</taxon>
        <taxon>Marinilabiliaceae</taxon>
        <taxon>Saccharicrinis</taxon>
    </lineage>
</organism>
<sequence length="788" mass="87073">MKLNNSLLVILCLLITQLTFAQKSKTDANIVGHVVCEGKHLAFAAVGIKGTTIGTMTDETGHFQLINMPVGEQTIVVSIVGYKSEERTVILQSGKTIEEKFDLIKDVMNLEEVVVSADRAEQKRTEAAVIVNTISPKLFGTTQSVTLGEGLCFSPGLRLENNCQNCGFSQVRMNGMEGPYSQILINSRPIFSGLAGVYGLELIPSNMIEKVEVVRGGGSALFGSNAIAGTINVIMKEPTRNSYEAGANYNSIGVGVDGAGDIASDYSVNFNASIVSDDHKSGVSVYGLKRKREMFDANGDSFSELAPLENLTLGARVFHRFGYRDKLSVDFFAINEQRDGGNMQDYPLHERDIAEALTHHLTVAGVTYEKFFREADLLSIYASGQFLNRDSYYGAEQSLQDYGNSKDDSYNMGVQYKALLGSSSTLVAGIENTSGFLTDKKLGYPEYAVVNGEIETTHTENTIVADQSSITTGVFAQYDVKINRLKMSVGARYDHYYIEDKENEGEDKSGNVFSPRLSFMYNVTKALQARVSYSQGYRAPQIFDEDLHIETSGLHKVIHKNDPDLKQETSNSYMASLDFNKQLGNTYFGLLVEGFYTKLEDAFANELGDPNEAGEITYTRINSSGAKVQGVNMEFKLIPHEKVNLSSGFTIQTSKYEEEQDWGSKNILRTPNNYGFFTIDWDFAKGFCWSNTGNYTGEMDVLYEGEETKAGLDANGIVVSDSFFDFGTKLSYKYKLNGASIEFSAGVKNLFNSYQDDFDHGVNRDPAYIYGPVNPRTIYFGVKFGNLL</sequence>
<evidence type="ECO:0000256" key="9">
    <source>
        <dbReference type="RuleBase" id="RU003357"/>
    </source>
</evidence>
<evidence type="ECO:0000256" key="6">
    <source>
        <dbReference type="ARBA" id="ARBA00023136"/>
    </source>
</evidence>
<dbReference type="SUPFAM" id="SSF49464">
    <property type="entry name" value="Carboxypeptidase regulatory domain-like"/>
    <property type="match status" value="1"/>
</dbReference>
<evidence type="ECO:0000256" key="3">
    <source>
        <dbReference type="ARBA" id="ARBA00022452"/>
    </source>
</evidence>
<keyword evidence="5 9" id="KW-0798">TonB box</keyword>
<dbReference type="eggNOG" id="COG4771">
    <property type="taxonomic scope" value="Bacteria"/>
</dbReference>
<feature type="domain" description="TonB-dependent receptor plug" evidence="12">
    <location>
        <begin position="126"/>
        <end position="230"/>
    </location>
</feature>
<dbReference type="InterPro" id="IPR036942">
    <property type="entry name" value="Beta-barrel_TonB_sf"/>
</dbReference>
<evidence type="ECO:0000259" key="12">
    <source>
        <dbReference type="Pfam" id="PF07715"/>
    </source>
</evidence>
<dbReference type="SUPFAM" id="SSF56935">
    <property type="entry name" value="Porins"/>
    <property type="match status" value="1"/>
</dbReference>
<evidence type="ECO:0000256" key="10">
    <source>
        <dbReference type="SAM" id="SignalP"/>
    </source>
</evidence>
<dbReference type="AlphaFoldDB" id="W7Y5X7"/>
<comment type="similarity">
    <text evidence="8 9">Belongs to the TonB-dependent receptor family.</text>
</comment>
<keyword evidence="14" id="KW-1185">Reference proteome</keyword>
<dbReference type="RefSeq" id="WP_027471959.1">
    <property type="nucleotide sequence ID" value="NZ_BAMD01000016.1"/>
</dbReference>
<feature type="signal peptide" evidence="10">
    <location>
        <begin position="1"/>
        <end position="21"/>
    </location>
</feature>
<dbReference type="PROSITE" id="PS52016">
    <property type="entry name" value="TONB_DEPENDENT_REC_3"/>
    <property type="match status" value="1"/>
</dbReference>
<comment type="caution">
    <text evidence="13">The sequence shown here is derived from an EMBL/GenBank/DDBJ whole genome shotgun (WGS) entry which is preliminary data.</text>
</comment>
<dbReference type="Pfam" id="PF13715">
    <property type="entry name" value="CarbopepD_reg_2"/>
    <property type="match status" value="1"/>
</dbReference>
<feature type="chain" id="PRO_5004904154" evidence="10">
    <location>
        <begin position="22"/>
        <end position="788"/>
    </location>
</feature>
<evidence type="ECO:0000256" key="4">
    <source>
        <dbReference type="ARBA" id="ARBA00022692"/>
    </source>
</evidence>